<dbReference type="EMBL" id="JAYMYR010000011">
    <property type="protein sequence ID" value="KAK7332761.1"/>
    <property type="molecule type" value="Genomic_DNA"/>
</dbReference>
<gene>
    <name evidence="1" type="ORF">VNO80_29516</name>
</gene>
<accession>A0AAN9LBL3</accession>
<evidence type="ECO:0000313" key="2">
    <source>
        <dbReference type="Proteomes" id="UP001374584"/>
    </source>
</evidence>
<evidence type="ECO:0000313" key="1">
    <source>
        <dbReference type="EMBL" id="KAK7332761.1"/>
    </source>
</evidence>
<dbReference type="Proteomes" id="UP001374584">
    <property type="component" value="Unassembled WGS sequence"/>
</dbReference>
<dbReference type="AlphaFoldDB" id="A0AAN9LBL3"/>
<reference evidence="1 2" key="1">
    <citation type="submission" date="2024-01" db="EMBL/GenBank/DDBJ databases">
        <title>The genomes of 5 underutilized Papilionoideae crops provide insights into root nodulation and disease resistanc.</title>
        <authorList>
            <person name="Jiang F."/>
        </authorList>
    </citation>
    <scope>NUCLEOTIDE SEQUENCE [LARGE SCALE GENOMIC DNA]</scope>
    <source>
        <strain evidence="1">JINMINGXINNONG_FW02</strain>
        <tissue evidence="1">Leaves</tissue>
    </source>
</reference>
<name>A0AAN9LBL3_PHACN</name>
<proteinExistence type="predicted"/>
<comment type="caution">
    <text evidence="1">The sequence shown here is derived from an EMBL/GenBank/DDBJ whole genome shotgun (WGS) entry which is preliminary data.</text>
</comment>
<protein>
    <submittedName>
        <fullName evidence="1">Uncharacterized protein</fullName>
    </submittedName>
</protein>
<keyword evidence="2" id="KW-1185">Reference proteome</keyword>
<sequence>MESYSFQVLLSNASHVQFWIYCYWSRWSYEFCVHWALLFFTTIPGRYHWDVKRHCSKQSYDPNLKNYRHIYN</sequence>
<organism evidence="1 2">
    <name type="scientific">Phaseolus coccineus</name>
    <name type="common">Scarlet runner bean</name>
    <name type="synonym">Phaseolus multiflorus</name>
    <dbReference type="NCBI Taxonomy" id="3886"/>
    <lineage>
        <taxon>Eukaryota</taxon>
        <taxon>Viridiplantae</taxon>
        <taxon>Streptophyta</taxon>
        <taxon>Embryophyta</taxon>
        <taxon>Tracheophyta</taxon>
        <taxon>Spermatophyta</taxon>
        <taxon>Magnoliopsida</taxon>
        <taxon>eudicotyledons</taxon>
        <taxon>Gunneridae</taxon>
        <taxon>Pentapetalae</taxon>
        <taxon>rosids</taxon>
        <taxon>fabids</taxon>
        <taxon>Fabales</taxon>
        <taxon>Fabaceae</taxon>
        <taxon>Papilionoideae</taxon>
        <taxon>50 kb inversion clade</taxon>
        <taxon>NPAAA clade</taxon>
        <taxon>indigoferoid/millettioid clade</taxon>
        <taxon>Phaseoleae</taxon>
        <taxon>Phaseolus</taxon>
    </lineage>
</organism>